<feature type="signal peptide" evidence="1">
    <location>
        <begin position="1"/>
        <end position="36"/>
    </location>
</feature>
<proteinExistence type="predicted"/>
<dbReference type="Proteomes" id="UP001652680">
    <property type="component" value="Unassembled WGS sequence"/>
</dbReference>
<sequence>MAATQRTSNREPLCPHSVSMSMGLWAALTLCLGSSANVTSSLAVTATATETATASATAKATIAAELPVATSPRLEAGVRLWPAGVATVYGLRPTVYSLRLRSSHRRTQQKPNLRDGPPRRRFPAMCTFRIDIGFQWYLYSLSRPRASWFASTLRKFKCSLESNLVEPQQHFFPRSRLTTIQKAINKLL</sequence>
<keyword evidence="1" id="KW-0732">Signal</keyword>
<feature type="chain" id="PRO_5046372476" evidence="1">
    <location>
        <begin position="37"/>
        <end position="188"/>
    </location>
</feature>
<protein>
    <submittedName>
        <fullName evidence="2">Uncharacterized protein</fullName>
    </submittedName>
</protein>
<organism evidence="2 3">
    <name type="scientific">Drosophila rhopaloa</name>
    <name type="common">Fruit fly</name>
    <dbReference type="NCBI Taxonomy" id="1041015"/>
    <lineage>
        <taxon>Eukaryota</taxon>
        <taxon>Metazoa</taxon>
        <taxon>Ecdysozoa</taxon>
        <taxon>Arthropoda</taxon>
        <taxon>Hexapoda</taxon>
        <taxon>Insecta</taxon>
        <taxon>Pterygota</taxon>
        <taxon>Neoptera</taxon>
        <taxon>Endopterygota</taxon>
        <taxon>Diptera</taxon>
        <taxon>Brachycera</taxon>
        <taxon>Muscomorpha</taxon>
        <taxon>Ephydroidea</taxon>
        <taxon>Drosophilidae</taxon>
        <taxon>Drosophila</taxon>
        <taxon>Sophophora</taxon>
    </lineage>
</organism>
<evidence type="ECO:0000256" key="1">
    <source>
        <dbReference type="SAM" id="SignalP"/>
    </source>
</evidence>
<evidence type="ECO:0000313" key="2">
    <source>
        <dbReference type="EnsemblMetazoa" id="XP_044314729.1"/>
    </source>
</evidence>
<name>A0ABM5J7D0_DRORH</name>
<reference evidence="3" key="1">
    <citation type="journal article" date="2021" name="Elife">
        <title>Highly contiguous assemblies of 101 drosophilid genomes.</title>
        <authorList>
            <person name="Kim B.Y."/>
            <person name="Wang J.R."/>
            <person name="Miller D.E."/>
            <person name="Barmina O."/>
            <person name="Delaney E."/>
            <person name="Thompson A."/>
            <person name="Comeault A.A."/>
            <person name="Peede D."/>
            <person name="D'Agostino E.R."/>
            <person name="Pelaez J."/>
            <person name="Aguilar J.M."/>
            <person name="Haji D."/>
            <person name="Matsunaga T."/>
            <person name="Armstrong E.E."/>
            <person name="Zych M."/>
            <person name="Ogawa Y."/>
            <person name="Stamenkovic-Radak M."/>
            <person name="Jelic M."/>
            <person name="Veselinovic M.S."/>
            <person name="Tanaskovic M."/>
            <person name="Eric P."/>
            <person name="Gao J.J."/>
            <person name="Katoh T.K."/>
            <person name="Toda M.J."/>
            <person name="Watabe H."/>
            <person name="Watada M."/>
            <person name="Davis J.S."/>
            <person name="Moyle L.C."/>
            <person name="Manoli G."/>
            <person name="Bertolini E."/>
            <person name="Kostal V."/>
            <person name="Hawley R.S."/>
            <person name="Takahashi A."/>
            <person name="Jones C.D."/>
            <person name="Price D.K."/>
            <person name="Whiteman N."/>
            <person name="Kopp A."/>
            <person name="Matute D.R."/>
            <person name="Petrov D.A."/>
        </authorList>
    </citation>
    <scope>NUCLEOTIDE SEQUENCE [LARGE SCALE GENOMIC DNA]</scope>
</reference>
<dbReference type="EnsemblMetazoa" id="XM_044458794.1">
    <property type="protein sequence ID" value="XP_044314729.1"/>
    <property type="gene ID" value="LOC108054060"/>
</dbReference>
<accession>A0ABM5J7D0</accession>
<evidence type="ECO:0000313" key="3">
    <source>
        <dbReference type="Proteomes" id="UP001652680"/>
    </source>
</evidence>
<reference evidence="2" key="2">
    <citation type="submission" date="2025-05" db="UniProtKB">
        <authorList>
            <consortium name="EnsemblMetazoa"/>
        </authorList>
    </citation>
    <scope>IDENTIFICATION</scope>
</reference>
<keyword evidence="3" id="KW-1185">Reference proteome</keyword>
<gene>
    <name evidence="2" type="primary">108054060</name>
</gene>